<name>A0A9W9JW51_9EURO</name>
<dbReference type="PANTHER" id="PTHR35848:SF6">
    <property type="entry name" value="CUPIN TYPE-2 DOMAIN-CONTAINING PROTEIN"/>
    <property type="match status" value="1"/>
</dbReference>
<sequence length="149" mass="16430">MKSKTQNQGQEPLILPPAYTKVTPSESFPDPKYGNVTWHTLFSAPRTKTSDLSAGIAVCPTGTGHLCAHRHTQPEIYYIIEGEGEVTIDGEKSRVTAGSTVFIPGDAEHGIVNIGKGELRWFYVFAVGSFEDVVYRFSNDRDEEPKAKL</sequence>
<dbReference type="AlphaFoldDB" id="A0A9W9JW51"/>
<dbReference type="OrthoDB" id="445803at2759"/>
<dbReference type="SUPFAM" id="SSF51182">
    <property type="entry name" value="RmlC-like cupins"/>
    <property type="match status" value="1"/>
</dbReference>
<dbReference type="InterPro" id="IPR051610">
    <property type="entry name" value="GPI/OXD"/>
</dbReference>
<dbReference type="PANTHER" id="PTHR35848">
    <property type="entry name" value="OXALATE-BINDING PROTEIN"/>
    <property type="match status" value="1"/>
</dbReference>
<evidence type="ECO:0000313" key="5">
    <source>
        <dbReference type="Proteomes" id="UP001149165"/>
    </source>
</evidence>
<dbReference type="Proteomes" id="UP001149165">
    <property type="component" value="Unassembled WGS sequence"/>
</dbReference>
<protein>
    <recommendedName>
        <fullName evidence="3">Cupin type-2 domain-containing protein</fullName>
    </recommendedName>
</protein>
<feature type="region of interest" description="Disordered" evidence="2">
    <location>
        <begin position="1"/>
        <end position="26"/>
    </location>
</feature>
<dbReference type="InterPro" id="IPR013096">
    <property type="entry name" value="Cupin_2"/>
</dbReference>
<gene>
    <name evidence="4" type="ORF">N7456_013082</name>
</gene>
<feature type="compositionally biased region" description="Polar residues" evidence="2">
    <location>
        <begin position="1"/>
        <end position="10"/>
    </location>
</feature>
<proteinExistence type="predicted"/>
<dbReference type="EMBL" id="JAPQKH010000008">
    <property type="protein sequence ID" value="KAJ5083655.1"/>
    <property type="molecule type" value="Genomic_DNA"/>
</dbReference>
<comment type="caution">
    <text evidence="4">The sequence shown here is derived from an EMBL/GenBank/DDBJ whole genome shotgun (WGS) entry which is preliminary data.</text>
</comment>
<dbReference type="Gene3D" id="2.60.120.10">
    <property type="entry name" value="Jelly Rolls"/>
    <property type="match status" value="1"/>
</dbReference>
<keyword evidence="1" id="KW-0479">Metal-binding</keyword>
<evidence type="ECO:0000259" key="3">
    <source>
        <dbReference type="Pfam" id="PF07883"/>
    </source>
</evidence>
<accession>A0A9W9JW51</accession>
<feature type="domain" description="Cupin type-2" evidence="3">
    <location>
        <begin position="62"/>
        <end position="125"/>
    </location>
</feature>
<evidence type="ECO:0000313" key="4">
    <source>
        <dbReference type="EMBL" id="KAJ5083655.1"/>
    </source>
</evidence>
<dbReference type="GO" id="GO:0046872">
    <property type="term" value="F:metal ion binding"/>
    <property type="evidence" value="ECO:0007669"/>
    <property type="project" value="UniProtKB-KW"/>
</dbReference>
<evidence type="ECO:0000256" key="1">
    <source>
        <dbReference type="ARBA" id="ARBA00022723"/>
    </source>
</evidence>
<dbReference type="Pfam" id="PF07883">
    <property type="entry name" value="Cupin_2"/>
    <property type="match status" value="1"/>
</dbReference>
<dbReference type="InterPro" id="IPR011051">
    <property type="entry name" value="RmlC_Cupin_sf"/>
</dbReference>
<evidence type="ECO:0000256" key="2">
    <source>
        <dbReference type="SAM" id="MobiDB-lite"/>
    </source>
</evidence>
<organism evidence="4 5">
    <name type="scientific">Penicillium angulare</name>
    <dbReference type="NCBI Taxonomy" id="116970"/>
    <lineage>
        <taxon>Eukaryota</taxon>
        <taxon>Fungi</taxon>
        <taxon>Dikarya</taxon>
        <taxon>Ascomycota</taxon>
        <taxon>Pezizomycotina</taxon>
        <taxon>Eurotiomycetes</taxon>
        <taxon>Eurotiomycetidae</taxon>
        <taxon>Eurotiales</taxon>
        <taxon>Aspergillaceae</taxon>
        <taxon>Penicillium</taxon>
    </lineage>
</organism>
<dbReference type="InterPro" id="IPR014710">
    <property type="entry name" value="RmlC-like_jellyroll"/>
</dbReference>
<keyword evidence="5" id="KW-1185">Reference proteome</keyword>
<reference evidence="4" key="1">
    <citation type="submission" date="2022-11" db="EMBL/GenBank/DDBJ databases">
        <authorList>
            <person name="Petersen C."/>
        </authorList>
    </citation>
    <scope>NUCLEOTIDE SEQUENCE</scope>
    <source>
        <strain evidence="4">IBT 30069</strain>
    </source>
</reference>
<reference evidence="4" key="2">
    <citation type="journal article" date="2023" name="IMA Fungus">
        <title>Comparative genomic study of the Penicillium genus elucidates a diverse pangenome and 15 lateral gene transfer events.</title>
        <authorList>
            <person name="Petersen C."/>
            <person name="Sorensen T."/>
            <person name="Nielsen M.R."/>
            <person name="Sondergaard T.E."/>
            <person name="Sorensen J.L."/>
            <person name="Fitzpatrick D.A."/>
            <person name="Frisvad J.C."/>
            <person name="Nielsen K.L."/>
        </authorList>
    </citation>
    <scope>NUCLEOTIDE SEQUENCE</scope>
    <source>
        <strain evidence="4">IBT 30069</strain>
    </source>
</reference>